<feature type="region of interest" description="Disordered" evidence="1">
    <location>
        <begin position="196"/>
        <end position="222"/>
    </location>
</feature>
<feature type="compositionally biased region" description="Polar residues" evidence="1">
    <location>
        <begin position="41"/>
        <end position="50"/>
    </location>
</feature>
<dbReference type="EMBL" id="KN834793">
    <property type="protein sequence ID" value="KIK57078.1"/>
    <property type="molecule type" value="Genomic_DNA"/>
</dbReference>
<dbReference type="HOGENOM" id="CLU_1012127_0_0_1"/>
<reference evidence="2 3" key="1">
    <citation type="submission" date="2014-04" db="EMBL/GenBank/DDBJ databases">
        <title>Evolutionary Origins and Diversification of the Mycorrhizal Mutualists.</title>
        <authorList>
            <consortium name="DOE Joint Genome Institute"/>
            <consortium name="Mycorrhizal Genomics Consortium"/>
            <person name="Kohler A."/>
            <person name="Kuo A."/>
            <person name="Nagy L.G."/>
            <person name="Floudas D."/>
            <person name="Copeland A."/>
            <person name="Barry K.W."/>
            <person name="Cichocki N."/>
            <person name="Veneault-Fourrey C."/>
            <person name="LaButti K."/>
            <person name="Lindquist E.A."/>
            <person name="Lipzen A."/>
            <person name="Lundell T."/>
            <person name="Morin E."/>
            <person name="Murat C."/>
            <person name="Riley R."/>
            <person name="Ohm R."/>
            <person name="Sun H."/>
            <person name="Tunlid A."/>
            <person name="Henrissat B."/>
            <person name="Grigoriev I.V."/>
            <person name="Hibbett D.S."/>
            <person name="Martin F."/>
        </authorList>
    </citation>
    <scope>NUCLEOTIDE SEQUENCE [LARGE SCALE GENOMIC DNA]</scope>
    <source>
        <strain evidence="2 3">FD-317 M1</strain>
    </source>
</reference>
<sequence length="267" mass="28777">MSTELDLYSTAPSLSGSTLSQPRDASQPVSSQTAADPIYTNPPSYRSTLASEALDSTRPASANPYEYLTPSFAATSSTRINENPAPDHSFRPSIPPSLPSHSSDTFPNSSRSPVLSKWPPPSRFILPPIVLAGNLYTAAQAYNTSTTAFVIGLILAFGTFYNNIRPTKITNHTSWNPEGFSAMNEASQPVFGARFEDESTVNSGPPRPPASPSTKTKNNTSAAARNGRIISGAFFAGSNSFDVRGGEFHSVVLPDNFNFNHRRREDQ</sequence>
<accession>A0A0D0CP74</accession>
<evidence type="ECO:0000256" key="1">
    <source>
        <dbReference type="SAM" id="MobiDB-lite"/>
    </source>
</evidence>
<name>A0A0D0CP74_9AGAR</name>
<feature type="compositionally biased region" description="Polar residues" evidence="1">
    <location>
        <begin position="10"/>
        <end position="34"/>
    </location>
</feature>
<organism evidence="2 3">
    <name type="scientific">Collybiopsis luxurians FD-317 M1</name>
    <dbReference type="NCBI Taxonomy" id="944289"/>
    <lineage>
        <taxon>Eukaryota</taxon>
        <taxon>Fungi</taxon>
        <taxon>Dikarya</taxon>
        <taxon>Basidiomycota</taxon>
        <taxon>Agaricomycotina</taxon>
        <taxon>Agaricomycetes</taxon>
        <taxon>Agaricomycetidae</taxon>
        <taxon>Agaricales</taxon>
        <taxon>Marasmiineae</taxon>
        <taxon>Omphalotaceae</taxon>
        <taxon>Collybiopsis</taxon>
        <taxon>Collybiopsis luxurians</taxon>
    </lineage>
</organism>
<feature type="region of interest" description="Disordered" evidence="1">
    <location>
        <begin position="77"/>
        <end position="117"/>
    </location>
</feature>
<evidence type="ECO:0000313" key="3">
    <source>
        <dbReference type="Proteomes" id="UP000053593"/>
    </source>
</evidence>
<dbReference type="Proteomes" id="UP000053593">
    <property type="component" value="Unassembled WGS sequence"/>
</dbReference>
<proteinExistence type="predicted"/>
<dbReference type="AlphaFoldDB" id="A0A0D0CP74"/>
<keyword evidence="3" id="KW-1185">Reference proteome</keyword>
<feature type="region of interest" description="Disordered" evidence="1">
    <location>
        <begin position="1"/>
        <end position="63"/>
    </location>
</feature>
<protein>
    <submittedName>
        <fullName evidence="2">Uncharacterized protein</fullName>
    </submittedName>
</protein>
<feature type="compositionally biased region" description="Polar residues" evidence="1">
    <location>
        <begin position="212"/>
        <end position="222"/>
    </location>
</feature>
<gene>
    <name evidence="2" type="ORF">GYMLUDRAFT_46702</name>
</gene>
<feature type="compositionally biased region" description="Polar residues" evidence="1">
    <location>
        <begin position="104"/>
        <end position="113"/>
    </location>
</feature>
<evidence type="ECO:0000313" key="2">
    <source>
        <dbReference type="EMBL" id="KIK57078.1"/>
    </source>
</evidence>